<reference evidence="9 10" key="1">
    <citation type="submission" date="2018-12" db="EMBL/GenBank/DDBJ databases">
        <authorList>
            <consortium name="Pathogen Informatics"/>
        </authorList>
    </citation>
    <scope>NUCLEOTIDE SEQUENCE [LARGE SCALE GENOMIC DNA]</scope>
    <source>
        <strain evidence="9 10">NCTC11951</strain>
    </source>
</reference>
<evidence type="ECO:0000313" key="10">
    <source>
        <dbReference type="Proteomes" id="UP000275504"/>
    </source>
</evidence>
<gene>
    <name evidence="9" type="primary">dcuD_1</name>
    <name evidence="9" type="ORF">NCTC11951_00375</name>
</gene>
<sequence length="175" mass="19052">MLGIVFSLFSVFLLVFMLYKKINAHMALLLSGLLLLSLAAIFGLSPHIVAKGSLNLGFFDIFQIFNQTMSSTLAGLTLMTIAGFSAYMDHIGASYALFKVFEKPLKAIKSPYVLLIVAYFIVQFLVLFIPSHAGLALLLMVTMYPILVHSGVSKLSALSVIAICQYIDHEPGSGN</sequence>
<accession>A0A3S4S296</accession>
<keyword evidence="5 8" id="KW-0812">Transmembrane</keyword>
<evidence type="ECO:0000256" key="1">
    <source>
        <dbReference type="ARBA" id="ARBA00004651"/>
    </source>
</evidence>
<comment type="subcellular location">
    <subcellularLocation>
        <location evidence="1">Cell membrane</location>
        <topology evidence="1">Multi-pass membrane protein</topology>
    </subcellularLocation>
</comment>
<evidence type="ECO:0000256" key="2">
    <source>
        <dbReference type="ARBA" id="ARBA00005275"/>
    </source>
</evidence>
<proteinExistence type="inferred from homology"/>
<keyword evidence="7 8" id="KW-0472">Membrane</keyword>
<feature type="transmembrane region" description="Helical" evidence="8">
    <location>
        <begin position="74"/>
        <end position="98"/>
    </location>
</feature>
<dbReference type="PANTHER" id="PTHR42002">
    <property type="entry name" value="ANAEROBIC C4-DICARBOXYLATE TRANSPORTER DCUC-RELATED"/>
    <property type="match status" value="1"/>
</dbReference>
<dbReference type="AlphaFoldDB" id="A0A3S4S296"/>
<comment type="similarity">
    <text evidence="2">Belongs to the DcuC/DcuD transporter (TC 2.A.61) family.</text>
</comment>
<dbReference type="InterPro" id="IPR018385">
    <property type="entry name" value="C4_dicarb_anaerob_car-like"/>
</dbReference>
<evidence type="ECO:0000256" key="6">
    <source>
        <dbReference type="ARBA" id="ARBA00022989"/>
    </source>
</evidence>
<feature type="transmembrane region" description="Helical" evidence="8">
    <location>
        <begin position="110"/>
        <end position="129"/>
    </location>
</feature>
<dbReference type="NCBIfam" id="NF037994">
    <property type="entry name" value="DcuC_1"/>
    <property type="match status" value="1"/>
</dbReference>
<dbReference type="EMBL" id="LR134359">
    <property type="protein sequence ID" value="VEG60645.1"/>
    <property type="molecule type" value="Genomic_DNA"/>
</dbReference>
<keyword evidence="6 8" id="KW-1133">Transmembrane helix</keyword>
<evidence type="ECO:0000256" key="8">
    <source>
        <dbReference type="SAM" id="Phobius"/>
    </source>
</evidence>
<protein>
    <submittedName>
        <fullName evidence="9">Anaerobic C4-dicarboxylate transporter DcuC</fullName>
    </submittedName>
</protein>
<evidence type="ECO:0000313" key="9">
    <source>
        <dbReference type="EMBL" id="VEG60645.1"/>
    </source>
</evidence>
<evidence type="ECO:0000256" key="3">
    <source>
        <dbReference type="ARBA" id="ARBA00022448"/>
    </source>
</evidence>
<dbReference type="InterPro" id="IPR004669">
    <property type="entry name" value="C4_dicarb_anaerob_car"/>
</dbReference>
<organism evidence="9 10">
    <name type="scientific">Campylobacter jejuni subsp. doylei</name>
    <dbReference type="NCBI Taxonomy" id="32021"/>
    <lineage>
        <taxon>Bacteria</taxon>
        <taxon>Pseudomonadati</taxon>
        <taxon>Campylobacterota</taxon>
        <taxon>Epsilonproteobacteria</taxon>
        <taxon>Campylobacterales</taxon>
        <taxon>Campylobacteraceae</taxon>
        <taxon>Campylobacter</taxon>
    </lineage>
</organism>
<dbReference type="Proteomes" id="UP000275504">
    <property type="component" value="Chromosome"/>
</dbReference>
<dbReference type="GO" id="GO:0005886">
    <property type="term" value="C:plasma membrane"/>
    <property type="evidence" value="ECO:0007669"/>
    <property type="project" value="UniProtKB-SubCell"/>
</dbReference>
<dbReference type="GO" id="GO:0015556">
    <property type="term" value="F:C4-dicarboxylate transmembrane transporter activity"/>
    <property type="evidence" value="ECO:0007669"/>
    <property type="project" value="InterPro"/>
</dbReference>
<keyword evidence="3" id="KW-0813">Transport</keyword>
<evidence type="ECO:0000256" key="7">
    <source>
        <dbReference type="ARBA" id="ARBA00023136"/>
    </source>
</evidence>
<name>A0A3S4S296_CAMJU</name>
<dbReference type="Pfam" id="PF03606">
    <property type="entry name" value="DcuC"/>
    <property type="match status" value="1"/>
</dbReference>
<evidence type="ECO:0000256" key="4">
    <source>
        <dbReference type="ARBA" id="ARBA00022475"/>
    </source>
</evidence>
<evidence type="ECO:0000256" key="5">
    <source>
        <dbReference type="ARBA" id="ARBA00022692"/>
    </source>
</evidence>
<dbReference type="PANTHER" id="PTHR42002:SF2">
    <property type="entry name" value="ANAEROBIC C4-DICARBOXYLATE TRANSPORTER DCUC-RELATED"/>
    <property type="match status" value="1"/>
</dbReference>
<keyword evidence="4" id="KW-1003">Cell membrane</keyword>